<name>A0A6M1RYR8_9BACT</name>
<organism evidence="1 2">
    <name type="scientific">Limisphaera ngatamarikiensis</name>
    <dbReference type="NCBI Taxonomy" id="1324935"/>
    <lineage>
        <taxon>Bacteria</taxon>
        <taxon>Pseudomonadati</taxon>
        <taxon>Verrucomicrobiota</taxon>
        <taxon>Verrucomicrobiia</taxon>
        <taxon>Limisphaerales</taxon>
        <taxon>Limisphaeraceae</taxon>
        <taxon>Limisphaera</taxon>
    </lineage>
</organism>
<sequence length="234" mass="25847">MSAIQLMTRYRRTRPEPAPLPGAPVPGRTGLAILLAACVGFALGGLHEAPAPREVPLANAMLDPRLEWHSFSEVDLARATLRMYADEYVRRAQQTIAETLRQRAENRDPTRATNQPSLQPVIELLEDALTEFQGTGLETEILRPLLFALKHEGRHQRWLDLYLQTLRQHPADPIVSDFLADAQDLARTTGRESELLDLLTLPLAAATSNPHPIPQTLAAGSICTRSLPILPPTP</sequence>
<comment type="caution">
    <text evidence="1">The sequence shown here is derived from an EMBL/GenBank/DDBJ whole genome shotgun (WGS) entry which is preliminary data.</text>
</comment>
<evidence type="ECO:0000313" key="1">
    <source>
        <dbReference type="EMBL" id="NGO40484.1"/>
    </source>
</evidence>
<dbReference type="RefSeq" id="WP_165109117.1">
    <property type="nucleotide sequence ID" value="NZ_JAAKYA010000095.1"/>
</dbReference>
<proteinExistence type="predicted"/>
<protein>
    <submittedName>
        <fullName evidence="1">Uncharacterized protein</fullName>
    </submittedName>
</protein>
<dbReference type="Proteomes" id="UP000477311">
    <property type="component" value="Unassembled WGS sequence"/>
</dbReference>
<gene>
    <name evidence="1" type="ORF">G4L39_13935</name>
</gene>
<reference evidence="1 2" key="1">
    <citation type="submission" date="2020-02" db="EMBL/GenBank/DDBJ databases">
        <title>Draft genome sequence of Limisphaera ngatamarikiensis NGM72.4T, a thermophilic Verrucomicrobia grouped in subdivision 3.</title>
        <authorList>
            <person name="Carere C.R."/>
            <person name="Steen J."/>
            <person name="Hugenholtz P."/>
            <person name="Stott M.B."/>
        </authorList>
    </citation>
    <scope>NUCLEOTIDE SEQUENCE [LARGE SCALE GENOMIC DNA]</scope>
    <source>
        <strain evidence="1 2">NGM72.4</strain>
    </source>
</reference>
<keyword evidence="2" id="KW-1185">Reference proteome</keyword>
<evidence type="ECO:0000313" key="2">
    <source>
        <dbReference type="Proteomes" id="UP000477311"/>
    </source>
</evidence>
<dbReference type="EMBL" id="JAAKYA010000095">
    <property type="protein sequence ID" value="NGO40484.1"/>
    <property type="molecule type" value="Genomic_DNA"/>
</dbReference>
<accession>A0A6M1RYR8</accession>
<dbReference type="AlphaFoldDB" id="A0A6M1RYR8"/>